<name>A0A8C2NKT5_CAPHI</name>
<comment type="catalytic activity">
    <reaction evidence="11">
        <text>L-cysteinyl-[protein] + hexadecanoyl-CoA = S-hexadecanoyl-L-cysteinyl-[protein] + CoA</text>
        <dbReference type="Rhea" id="RHEA:36683"/>
        <dbReference type="Rhea" id="RHEA-COMP:10131"/>
        <dbReference type="Rhea" id="RHEA-COMP:11032"/>
        <dbReference type="ChEBI" id="CHEBI:29950"/>
        <dbReference type="ChEBI" id="CHEBI:57287"/>
        <dbReference type="ChEBI" id="CHEBI:57379"/>
        <dbReference type="ChEBI" id="CHEBI:74151"/>
        <dbReference type="EC" id="2.3.1.225"/>
    </reaction>
</comment>
<keyword evidence="5 12" id="KW-0328">Glycosyltransferase</keyword>
<feature type="transmembrane region" description="Helical" evidence="11">
    <location>
        <begin position="595"/>
        <end position="617"/>
    </location>
</feature>
<feature type="transmembrane region" description="Helical" evidence="11">
    <location>
        <begin position="234"/>
        <end position="255"/>
    </location>
</feature>
<reference evidence="14" key="1">
    <citation type="submission" date="2019-03" db="EMBL/GenBank/DDBJ databases">
        <title>Genome sequencing and reference-guided assembly of Black Bengal Goat (Capra hircus).</title>
        <authorList>
            <person name="Siddiki A.Z."/>
            <person name="Baten A."/>
            <person name="Billah M."/>
            <person name="Alam M.A.U."/>
            <person name="Shawrob K.S.M."/>
            <person name="Saha S."/>
            <person name="Chowdhury M."/>
            <person name="Rahman A.H."/>
            <person name="Stear M."/>
            <person name="Miah G."/>
            <person name="Das G.B."/>
            <person name="Hossain M.M."/>
            <person name="Kumkum M."/>
            <person name="Islam M.S."/>
            <person name="Mollah A.M."/>
            <person name="Ahsan A."/>
            <person name="Tusar F."/>
            <person name="Khan M.K.I."/>
        </authorList>
    </citation>
    <scope>NUCLEOTIDE SEQUENCE [LARGE SCALE GENOMIC DNA]</scope>
</reference>
<proteinExistence type="inferred from homology"/>
<dbReference type="AlphaFoldDB" id="A0A8C2NKT5"/>
<dbReference type="Pfam" id="PF04188">
    <property type="entry name" value="Mannosyl_trans2"/>
    <property type="match status" value="1"/>
</dbReference>
<keyword evidence="9 11" id="KW-1133">Transmembrane helix</keyword>
<gene>
    <name evidence="14" type="primary">PIGV</name>
</gene>
<feature type="transmembrane region" description="Helical" evidence="11">
    <location>
        <begin position="85"/>
        <end position="102"/>
    </location>
</feature>
<evidence type="ECO:0000256" key="1">
    <source>
        <dbReference type="ARBA" id="ARBA00004477"/>
    </source>
</evidence>
<feature type="transmembrane region" description="Helical" evidence="11">
    <location>
        <begin position="428"/>
        <end position="449"/>
    </location>
</feature>
<dbReference type="GO" id="GO:0004376">
    <property type="term" value="F:GPI mannosyltransferase activity"/>
    <property type="evidence" value="ECO:0007669"/>
    <property type="project" value="InterPro"/>
</dbReference>
<keyword evidence="10 11" id="KW-0472">Membrane</keyword>
<keyword evidence="6 11" id="KW-0808">Transferase</keyword>
<evidence type="ECO:0000259" key="13">
    <source>
        <dbReference type="Pfam" id="PF01529"/>
    </source>
</evidence>
<dbReference type="EC" id="2.3.1.225" evidence="11"/>
<sequence length="709" mass="78410">MWPLDPSRKEVLGFAVSCRVLTLALQALFNAIIPDHRAEAFSPPRLAPSGSADQLVEGLLGGLSHWDAEHFLFIAEHGYLYEHNFAFFPGFPLVLLLGAELLRPLWGLLNLRSCLLISVALLNSLFSALAALALHDLGCLVLHCPRQAFYGALLFCLSPANVFLTAGYSEALFALLTFSAMGQLERGQSWTSGLFFALATGVRSNGLVNIGFLIHSQCQGFFSSLTVQNALRQLLKLMGSVFLSVFTLGLPFALFQYYAYTQFCLPGSAHPIPQPLLQLAVDQGYRTAEGNKPPWCSWELPLIYSYIQDVYWNVGFLRYYELKQVPNFLLAAPMAILVAWATWTYVTTHPWLFLTLGMQRSKNKRTLEKPEPGFLSPRVFVYLVHAAALLLFGSLCMHVQSACACFISRQGSEEPSPQQALINCSCPFLARHLTLAIPIIAAILFFFVMSCLLQTSFTDPGILPRATVCEAAALEKQIDNTGSSTYRPPPRTREVTINGQVVKLKYCFTCKMFRPPRTSHCSVCDNCVERFDHHCPWVGNCVGKRNYRFFYAFILSLSFLTAFIFACVVTHLTLRSQGSNFLSTLKETPASVLELVICFFSIWSILGLSGFHTYLVASNLTTNEDIKGSWSNKRGGEASVNPYSHKSVITNCCAVLCGPLPPSLIDRRGFVQSDTVLPSPVRSDEPACGAKPDASMEDTCQDFAISCTA</sequence>
<dbReference type="GO" id="GO:0000009">
    <property type="term" value="F:alpha-1,6-mannosyltransferase activity"/>
    <property type="evidence" value="ECO:0007669"/>
    <property type="project" value="InterPro"/>
</dbReference>
<evidence type="ECO:0000256" key="2">
    <source>
        <dbReference type="ARBA" id="ARBA00004687"/>
    </source>
</evidence>
<comment type="domain">
    <text evidence="11">The DHHC domain is required for palmitoyltransferase activity.</text>
</comment>
<keyword evidence="7 11" id="KW-0812">Transmembrane</keyword>
<dbReference type="GO" id="GO:0005789">
    <property type="term" value="C:endoplasmic reticulum membrane"/>
    <property type="evidence" value="ECO:0007669"/>
    <property type="project" value="UniProtKB-SubCell"/>
</dbReference>
<organism evidence="14">
    <name type="scientific">Capra hircus</name>
    <name type="common">Goat</name>
    <dbReference type="NCBI Taxonomy" id="9925"/>
    <lineage>
        <taxon>Eukaryota</taxon>
        <taxon>Metazoa</taxon>
        <taxon>Chordata</taxon>
        <taxon>Craniata</taxon>
        <taxon>Vertebrata</taxon>
        <taxon>Euteleostomi</taxon>
        <taxon>Mammalia</taxon>
        <taxon>Eutheria</taxon>
        <taxon>Laurasiatheria</taxon>
        <taxon>Artiodactyla</taxon>
        <taxon>Ruminantia</taxon>
        <taxon>Pecora</taxon>
        <taxon>Bovidae</taxon>
        <taxon>Caprinae</taxon>
        <taxon>Capra</taxon>
    </lineage>
</organism>
<evidence type="ECO:0000256" key="12">
    <source>
        <dbReference type="RuleBase" id="RU363112"/>
    </source>
</evidence>
<dbReference type="Ensembl" id="ENSCHIT00010004775.1">
    <property type="protein sequence ID" value="ENSCHIP00010003437.1"/>
    <property type="gene ID" value="ENSCHIG00010002487.1"/>
</dbReference>
<dbReference type="PANTHER" id="PTHR12468:SF2">
    <property type="entry name" value="GPI MANNOSYLTRANSFERASE 2"/>
    <property type="match status" value="1"/>
</dbReference>
<feature type="transmembrane region" description="Helical" evidence="11">
    <location>
        <begin position="114"/>
        <end position="135"/>
    </location>
</feature>
<dbReference type="EC" id="2.4.1.-" evidence="12"/>
<comment type="caution">
    <text evidence="11">Lacks conserved residue(s) required for the propagation of feature annotation.</text>
</comment>
<evidence type="ECO:0000313" key="14">
    <source>
        <dbReference type="Ensembl" id="ENSCHIP00010003437.1"/>
    </source>
</evidence>
<dbReference type="InterPro" id="IPR007315">
    <property type="entry name" value="PIG-V/Gpi18"/>
</dbReference>
<evidence type="ECO:0000256" key="7">
    <source>
        <dbReference type="ARBA" id="ARBA00022692"/>
    </source>
</evidence>
<evidence type="ECO:0000256" key="3">
    <source>
        <dbReference type="ARBA" id="ARBA00008698"/>
    </source>
</evidence>
<accession>A0A8C2NKT5</accession>
<comment type="subcellular location">
    <subcellularLocation>
        <location evidence="1 12">Endoplasmic reticulum membrane</location>
        <topology evidence="1 12">Multi-pass membrane protein</topology>
    </subcellularLocation>
</comment>
<feature type="transmembrane region" description="Helical" evidence="11">
    <location>
        <begin position="147"/>
        <end position="178"/>
    </location>
</feature>
<feature type="transmembrane region" description="Helical" evidence="11">
    <location>
        <begin position="549"/>
        <end position="574"/>
    </location>
</feature>
<dbReference type="Pfam" id="PF01529">
    <property type="entry name" value="DHHC"/>
    <property type="match status" value="1"/>
</dbReference>
<protein>
    <recommendedName>
        <fullName evidence="11 12">Multifunctional fusion protein</fullName>
    </recommendedName>
    <domain>
        <recommendedName>
            <fullName evidence="11">Palmitoyltransferase</fullName>
            <ecNumber evidence="11">2.3.1.225</ecNumber>
        </recommendedName>
    </domain>
    <domain>
        <recommendedName>
            <fullName evidence="12">GPI mannosyltransferase 2</fullName>
            <ecNumber evidence="12">2.4.1.-</ecNumber>
        </recommendedName>
    </domain>
</protein>
<keyword evidence="4 12" id="KW-0337">GPI-anchor biosynthesis</keyword>
<evidence type="ECO:0000256" key="5">
    <source>
        <dbReference type="ARBA" id="ARBA00022676"/>
    </source>
</evidence>
<evidence type="ECO:0000256" key="6">
    <source>
        <dbReference type="ARBA" id="ARBA00022679"/>
    </source>
</evidence>
<keyword evidence="8 12" id="KW-0256">Endoplasmic reticulum</keyword>
<dbReference type="InterPro" id="IPR001594">
    <property type="entry name" value="Palmitoyltrfase_DHHC"/>
</dbReference>
<evidence type="ECO:0000256" key="8">
    <source>
        <dbReference type="ARBA" id="ARBA00022824"/>
    </source>
</evidence>
<keyword evidence="11" id="KW-0012">Acyltransferase</keyword>
<dbReference type="UniPathway" id="UPA00196"/>
<reference evidence="14" key="2">
    <citation type="submission" date="2025-08" db="UniProtKB">
        <authorList>
            <consortium name="Ensembl"/>
        </authorList>
    </citation>
    <scope>IDENTIFICATION</scope>
</reference>
<dbReference type="PANTHER" id="PTHR12468">
    <property type="entry name" value="GPI MANNOSYLTRANSFERASE 2"/>
    <property type="match status" value="1"/>
</dbReference>
<evidence type="ECO:0000256" key="4">
    <source>
        <dbReference type="ARBA" id="ARBA00022502"/>
    </source>
</evidence>
<evidence type="ECO:0000256" key="11">
    <source>
        <dbReference type="RuleBase" id="RU079119"/>
    </source>
</evidence>
<comment type="similarity">
    <text evidence="11">Belongs to the DHHC palmitoyltransferase family.</text>
</comment>
<comment type="similarity">
    <text evidence="3 12">Belongs to the PIGV family.</text>
</comment>
<evidence type="ECO:0000256" key="10">
    <source>
        <dbReference type="ARBA" id="ARBA00023136"/>
    </source>
</evidence>
<evidence type="ECO:0000256" key="9">
    <source>
        <dbReference type="ARBA" id="ARBA00022989"/>
    </source>
</evidence>
<dbReference type="GO" id="GO:0006506">
    <property type="term" value="P:GPI anchor biosynthetic process"/>
    <property type="evidence" value="ECO:0007669"/>
    <property type="project" value="UniProtKB-UniPathway"/>
</dbReference>
<dbReference type="PROSITE" id="PS50216">
    <property type="entry name" value="DHHC"/>
    <property type="match status" value="1"/>
</dbReference>
<comment type="pathway">
    <text evidence="2 12">Glycolipid biosynthesis; glycosylphosphatidylinositol-anchor biosynthesis.</text>
</comment>
<dbReference type="GO" id="GO:0019706">
    <property type="term" value="F:protein-cysteine S-palmitoyltransferase activity"/>
    <property type="evidence" value="ECO:0007669"/>
    <property type="project" value="UniProtKB-EC"/>
</dbReference>
<feature type="transmembrane region" description="Helical" evidence="11">
    <location>
        <begin position="379"/>
        <end position="407"/>
    </location>
</feature>
<comment type="function">
    <text evidence="12">Mannosyltransferase involved in glycosylphosphatidylinositol-anchor biosynthesis.</text>
</comment>
<feature type="transmembrane region" description="Helical" evidence="11">
    <location>
        <begin position="12"/>
        <end position="33"/>
    </location>
</feature>
<feature type="domain" description="Palmitoyltransferase DHHC" evidence="13">
    <location>
        <begin position="503"/>
        <end position="627"/>
    </location>
</feature>
<dbReference type="GO" id="GO:0031501">
    <property type="term" value="C:mannosyltransferase complex"/>
    <property type="evidence" value="ECO:0007669"/>
    <property type="project" value="TreeGrafter"/>
</dbReference>